<feature type="transmembrane region" description="Helical" evidence="5">
    <location>
        <begin position="34"/>
        <end position="52"/>
    </location>
</feature>
<evidence type="ECO:0000256" key="5">
    <source>
        <dbReference type="HAMAP-Rule" id="MF_01562"/>
    </source>
</evidence>
<dbReference type="PATRIC" id="fig|281456.6.peg.3282"/>
<dbReference type="GO" id="GO:0045121">
    <property type="term" value="C:membrane raft"/>
    <property type="evidence" value="ECO:0007669"/>
    <property type="project" value="UniProtKB-SubCell"/>
</dbReference>
<organism evidence="7 8">
    <name type="scientific">Thermincola ferriacetica</name>
    <dbReference type="NCBI Taxonomy" id="281456"/>
    <lineage>
        <taxon>Bacteria</taxon>
        <taxon>Bacillati</taxon>
        <taxon>Bacillota</taxon>
        <taxon>Clostridia</taxon>
        <taxon>Eubacteriales</taxon>
        <taxon>Thermincolaceae</taxon>
        <taxon>Thermincola</taxon>
    </lineage>
</organism>
<reference evidence="8" key="1">
    <citation type="submission" date="2015-07" db="EMBL/GenBank/DDBJ databases">
        <title>Complete Genome of Thermincola ferriacetica strain Z-0001T.</title>
        <authorList>
            <person name="Lusk B."/>
            <person name="Badalamenti J.P."/>
            <person name="Parameswaran P."/>
            <person name="Bond D.R."/>
            <person name="Torres C.I."/>
        </authorList>
    </citation>
    <scope>NUCLEOTIDE SEQUENCE [LARGE SCALE GENOMIC DNA]</scope>
    <source>
        <strain evidence="8">Z-0001</strain>
    </source>
</reference>
<sequence>MEFAGIAALVPLFFFAVGLIALAIILSFIPVGLWISALAAGVKIGIITLIGMRLRRVPPAKIVNPLIKAVKAGLNVTVNQLEAHYLAGGNVDRVVDALIAAERANIPLAFERAAAIDLAGRNVLEAVQMSVNPKVIETPLISAVAKDGIEVKAIARVTVRANIDRLVGGAGEETIIARVGEGVVTTVGSADNHKAVLENPDLISQTVLGKGLDAGTAFEILSIDIADVDVGRNIGAQLQTDQAEADKRIAQAKAEERRAMAVAKEQEMKAAVQEMRAKVVEAEAMVPRALAEALREGKLGVMDYYNLQNLLADTQMRDAIGKMAPKGDGAGSGNTPPVDNK</sequence>
<keyword evidence="8" id="KW-1185">Reference proteome</keyword>
<dbReference type="RefSeq" id="WP_052219063.1">
    <property type="nucleotide sequence ID" value="NZ_LGTE01000035.1"/>
</dbReference>
<comment type="caution">
    <text evidence="7">The sequence shown here is derived from an EMBL/GenBank/DDBJ whole genome shotgun (WGS) entry which is preliminary data.</text>
</comment>
<name>A0A0L6VZT1_9FIRM</name>
<dbReference type="Pfam" id="PF12127">
    <property type="entry name" value="FloA"/>
    <property type="match status" value="1"/>
</dbReference>
<dbReference type="HAMAP" id="MF_01562">
    <property type="entry name" value="FloA"/>
    <property type="match status" value="1"/>
</dbReference>
<dbReference type="AlphaFoldDB" id="A0A0L6VZT1"/>
<protein>
    <recommendedName>
        <fullName evidence="5">Flotillin-like protein FloA</fullName>
    </recommendedName>
</protein>
<dbReference type="Proteomes" id="UP000037175">
    <property type="component" value="Unassembled WGS sequence"/>
</dbReference>
<evidence type="ECO:0000313" key="8">
    <source>
        <dbReference type="Proteomes" id="UP000037175"/>
    </source>
</evidence>
<dbReference type="NCBIfam" id="NF010186">
    <property type="entry name" value="PRK13665.1"/>
    <property type="match status" value="1"/>
</dbReference>
<keyword evidence="3 5" id="KW-1133">Transmembrane helix</keyword>
<evidence type="ECO:0000313" key="7">
    <source>
        <dbReference type="EMBL" id="KNZ68344.1"/>
    </source>
</evidence>
<proteinExistence type="inferred from homology"/>
<comment type="similarity">
    <text evidence="5">Belongs to the flotillin-like FloA family.</text>
</comment>
<keyword evidence="1 5" id="KW-1003">Cell membrane</keyword>
<comment type="function">
    <text evidence="5">Found in functional membrane microdomains (FMM) that may be equivalent to eukaryotic membrane rafts FMMs are highly dynamic and increase in number as cells age. Flotillins are thought to be important factors in membrane fluidity.</text>
</comment>
<dbReference type="InterPro" id="IPR022853">
    <property type="entry name" value="FloA"/>
</dbReference>
<evidence type="ECO:0000256" key="6">
    <source>
        <dbReference type="SAM" id="MobiDB-lite"/>
    </source>
</evidence>
<dbReference type="EMBL" id="LGTE01000035">
    <property type="protein sequence ID" value="KNZ68344.1"/>
    <property type="molecule type" value="Genomic_DNA"/>
</dbReference>
<evidence type="ECO:0000256" key="2">
    <source>
        <dbReference type="ARBA" id="ARBA00022692"/>
    </source>
</evidence>
<accession>A0A0L6VZT1</accession>
<evidence type="ECO:0000256" key="1">
    <source>
        <dbReference type="ARBA" id="ARBA00022475"/>
    </source>
</evidence>
<dbReference type="GO" id="GO:0005886">
    <property type="term" value="C:plasma membrane"/>
    <property type="evidence" value="ECO:0007669"/>
    <property type="project" value="UniProtKB-SubCell"/>
</dbReference>
<feature type="transmembrane region" description="Helical" evidence="5">
    <location>
        <begin position="7"/>
        <end position="28"/>
    </location>
</feature>
<comment type="caution">
    <text evidence="5">Lacks conserved residue(s) required for the propagation of feature annotation.</text>
</comment>
<evidence type="ECO:0000256" key="4">
    <source>
        <dbReference type="ARBA" id="ARBA00023136"/>
    </source>
</evidence>
<keyword evidence="4 5" id="KW-0472">Membrane</keyword>
<feature type="region of interest" description="Disordered" evidence="6">
    <location>
        <begin position="322"/>
        <end position="341"/>
    </location>
</feature>
<evidence type="ECO:0000256" key="3">
    <source>
        <dbReference type="ARBA" id="ARBA00022989"/>
    </source>
</evidence>
<keyword evidence="2 5" id="KW-0812">Transmembrane</keyword>
<gene>
    <name evidence="5" type="primary">floA</name>
    <name evidence="7" type="ORF">Tfer_3128</name>
</gene>
<comment type="subcellular location">
    <subcellularLocation>
        <location evidence="5">Cell membrane</location>
        <topology evidence="5">Multi-pass membrane protein</topology>
    </subcellularLocation>
    <subcellularLocation>
        <location evidence="5">Membrane raft</location>
        <topology evidence="5">Multi-pass membrane protein</topology>
    </subcellularLocation>
</comment>
<comment type="subunit">
    <text evidence="5">Homooligomerizes.</text>
</comment>